<proteinExistence type="predicted"/>
<evidence type="ECO:0000313" key="7">
    <source>
        <dbReference type="Proteomes" id="UP000294832"/>
    </source>
</evidence>
<dbReference type="SUPFAM" id="SSF46785">
    <property type="entry name" value="Winged helix' DNA-binding domain"/>
    <property type="match status" value="1"/>
</dbReference>
<comment type="caution">
    <text evidence="6">The sequence shown here is derived from an EMBL/GenBank/DDBJ whole genome shotgun (WGS) entry which is preliminary data.</text>
</comment>
<dbReference type="InterPro" id="IPR001845">
    <property type="entry name" value="HTH_ArsR_DNA-bd_dom"/>
</dbReference>
<dbReference type="PANTHER" id="PTHR33154:SF18">
    <property type="entry name" value="ARSENICAL RESISTANCE OPERON REPRESSOR"/>
    <property type="match status" value="1"/>
</dbReference>
<feature type="domain" description="HTH arsR-type" evidence="5">
    <location>
        <begin position="1"/>
        <end position="89"/>
    </location>
</feature>
<dbReference type="NCBIfam" id="NF007528">
    <property type="entry name" value="PRK10141.1"/>
    <property type="match status" value="1"/>
</dbReference>
<dbReference type="InterPro" id="IPR036388">
    <property type="entry name" value="WH-like_DNA-bd_sf"/>
</dbReference>
<keyword evidence="2" id="KW-0805">Transcription regulation</keyword>
<evidence type="ECO:0000259" key="5">
    <source>
        <dbReference type="PROSITE" id="PS50987"/>
    </source>
</evidence>
<dbReference type="PRINTS" id="PR00778">
    <property type="entry name" value="HTHARSR"/>
</dbReference>
<evidence type="ECO:0000256" key="3">
    <source>
        <dbReference type="ARBA" id="ARBA00023125"/>
    </source>
</evidence>
<dbReference type="RefSeq" id="WP_133037387.1">
    <property type="nucleotide sequence ID" value="NZ_SLWF01000001.1"/>
</dbReference>
<dbReference type="PANTHER" id="PTHR33154">
    <property type="entry name" value="TRANSCRIPTIONAL REGULATOR, ARSR FAMILY"/>
    <property type="match status" value="1"/>
</dbReference>
<sequence>MEPSVFFKAMADDTRLCCLLLIQQQGELCVCELTAALAQSQPKVSRHLAQLRNQGILQDRRQGQWVFYRFDETLPTWCRQVLVATLQDNQAMLAAPTERLHAMNWRPERCCAAATCGD</sequence>
<evidence type="ECO:0000313" key="6">
    <source>
        <dbReference type="EMBL" id="TCN90651.1"/>
    </source>
</evidence>
<dbReference type="CDD" id="cd00090">
    <property type="entry name" value="HTH_ARSR"/>
    <property type="match status" value="1"/>
</dbReference>
<keyword evidence="1" id="KW-0059">Arsenical resistance</keyword>
<dbReference type="Proteomes" id="UP000294832">
    <property type="component" value="Unassembled WGS sequence"/>
</dbReference>
<dbReference type="GO" id="GO:0003677">
    <property type="term" value="F:DNA binding"/>
    <property type="evidence" value="ECO:0007669"/>
    <property type="project" value="UniProtKB-KW"/>
</dbReference>
<evidence type="ECO:0000256" key="4">
    <source>
        <dbReference type="ARBA" id="ARBA00023163"/>
    </source>
</evidence>
<evidence type="ECO:0000256" key="1">
    <source>
        <dbReference type="ARBA" id="ARBA00022849"/>
    </source>
</evidence>
<dbReference type="GO" id="GO:0046685">
    <property type="term" value="P:response to arsenic-containing substance"/>
    <property type="evidence" value="ECO:0007669"/>
    <property type="project" value="UniProtKB-KW"/>
</dbReference>
<dbReference type="Pfam" id="PF01022">
    <property type="entry name" value="HTH_5"/>
    <property type="match status" value="1"/>
</dbReference>
<dbReference type="NCBIfam" id="NF033788">
    <property type="entry name" value="HTH_metalloreg"/>
    <property type="match status" value="1"/>
</dbReference>
<name>A0A4R2FIE2_9GAMM</name>
<evidence type="ECO:0000256" key="2">
    <source>
        <dbReference type="ARBA" id="ARBA00023015"/>
    </source>
</evidence>
<dbReference type="InterPro" id="IPR051081">
    <property type="entry name" value="HTH_MetalResp_TranReg"/>
</dbReference>
<gene>
    <name evidence="6" type="ORF">EDC91_101121</name>
</gene>
<dbReference type="SMART" id="SM00418">
    <property type="entry name" value="HTH_ARSR"/>
    <property type="match status" value="1"/>
</dbReference>
<keyword evidence="3" id="KW-0238">DNA-binding</keyword>
<reference evidence="6 7" key="1">
    <citation type="submission" date="2019-03" db="EMBL/GenBank/DDBJ databases">
        <title>Freshwater and sediment microbial communities from various areas in North America, analyzing microbe dynamics in response to fracking.</title>
        <authorList>
            <person name="Lamendella R."/>
        </authorList>
    </citation>
    <scope>NUCLEOTIDE SEQUENCE [LARGE SCALE GENOMIC DNA]</scope>
    <source>
        <strain evidence="6 7">74A</strain>
    </source>
</reference>
<keyword evidence="4" id="KW-0804">Transcription</keyword>
<dbReference type="InterPro" id="IPR036390">
    <property type="entry name" value="WH_DNA-bd_sf"/>
</dbReference>
<keyword evidence="7" id="KW-1185">Reference proteome</keyword>
<dbReference type="InterPro" id="IPR011991">
    <property type="entry name" value="ArsR-like_HTH"/>
</dbReference>
<dbReference type="EMBL" id="SLWF01000001">
    <property type="protein sequence ID" value="TCN90651.1"/>
    <property type="molecule type" value="Genomic_DNA"/>
</dbReference>
<dbReference type="Gene3D" id="1.10.10.10">
    <property type="entry name" value="Winged helix-like DNA-binding domain superfamily/Winged helix DNA-binding domain"/>
    <property type="match status" value="1"/>
</dbReference>
<dbReference type="GO" id="GO:0003700">
    <property type="term" value="F:DNA-binding transcription factor activity"/>
    <property type="evidence" value="ECO:0007669"/>
    <property type="project" value="InterPro"/>
</dbReference>
<dbReference type="PROSITE" id="PS50987">
    <property type="entry name" value="HTH_ARSR_2"/>
    <property type="match status" value="1"/>
</dbReference>
<organism evidence="6 7">
    <name type="scientific">Shewanella fodinae</name>
    <dbReference type="NCBI Taxonomy" id="552357"/>
    <lineage>
        <taxon>Bacteria</taxon>
        <taxon>Pseudomonadati</taxon>
        <taxon>Pseudomonadota</taxon>
        <taxon>Gammaproteobacteria</taxon>
        <taxon>Alteromonadales</taxon>
        <taxon>Shewanellaceae</taxon>
        <taxon>Shewanella</taxon>
    </lineage>
</organism>
<dbReference type="FunFam" id="1.10.10.10:FF:000279">
    <property type="entry name" value="Transcriptional regulator, ArsR family"/>
    <property type="match status" value="1"/>
</dbReference>
<dbReference type="OrthoDB" id="9793058at2"/>
<accession>A0A4R2FIE2</accession>
<protein>
    <submittedName>
        <fullName evidence="6">ArsR family transcriptional regulator</fullName>
    </submittedName>
</protein>
<dbReference type="AlphaFoldDB" id="A0A4R2FIE2"/>